<dbReference type="SUPFAM" id="SSF81301">
    <property type="entry name" value="Nucleotidyltransferase"/>
    <property type="match status" value="1"/>
</dbReference>
<comment type="caution">
    <text evidence="2">The sequence shown here is derived from an EMBL/GenBank/DDBJ whole genome shotgun (WGS) entry which is preliminary data.</text>
</comment>
<proteinExistence type="predicted"/>
<gene>
    <name evidence="2" type="ORF">G2W53_026989</name>
</gene>
<dbReference type="Gene3D" id="3.30.460.10">
    <property type="entry name" value="Beta Polymerase, domain 2"/>
    <property type="match status" value="1"/>
</dbReference>
<reference evidence="2" key="1">
    <citation type="submission" date="2020-09" db="EMBL/GenBank/DDBJ databases">
        <title>Genome-Enabled Discovery of Anthraquinone Biosynthesis in Senna tora.</title>
        <authorList>
            <person name="Kang S.-H."/>
            <person name="Pandey R.P."/>
            <person name="Lee C.-M."/>
            <person name="Sim J.-S."/>
            <person name="Jeong J.-T."/>
            <person name="Choi B.-S."/>
            <person name="Jung M."/>
            <person name="Ginzburg D."/>
            <person name="Zhao K."/>
            <person name="Won S.Y."/>
            <person name="Oh T.-J."/>
            <person name="Yu Y."/>
            <person name="Kim N.-H."/>
            <person name="Lee O.R."/>
            <person name="Lee T.-H."/>
            <person name="Bashyal P."/>
            <person name="Kim T.-S."/>
            <person name="Lee W.-H."/>
            <person name="Kawkins C."/>
            <person name="Kim C.-K."/>
            <person name="Kim J.S."/>
            <person name="Ahn B.O."/>
            <person name="Rhee S.Y."/>
            <person name="Sohng J.K."/>
        </authorList>
    </citation>
    <scope>NUCLEOTIDE SEQUENCE</scope>
    <source>
        <tissue evidence="2">Leaf</tissue>
    </source>
</reference>
<name>A0A834TQ02_9FABA</name>
<protein>
    <submittedName>
        <fullName evidence="2">Nuclear poly(A) polymerase 3 isoform X2</fullName>
    </submittedName>
</protein>
<sequence>MEVPLMVEKGLVTSTGWEIRMKLVIQKSSQSKSGIDVLCVDPFFSSMVEDIFGDLHEMLERRPKISNIHCGKSAKVPVTQFKCDGGSVEGLVPSAGWEMRRKLVIQKLK</sequence>
<evidence type="ECO:0000313" key="3">
    <source>
        <dbReference type="Proteomes" id="UP000634136"/>
    </source>
</evidence>
<dbReference type="InterPro" id="IPR048840">
    <property type="entry name" value="PolA_pol_NTPase"/>
</dbReference>
<dbReference type="OrthoDB" id="1737454at2759"/>
<evidence type="ECO:0000259" key="1">
    <source>
        <dbReference type="Pfam" id="PF20750"/>
    </source>
</evidence>
<keyword evidence="3" id="KW-1185">Reference proteome</keyword>
<evidence type="ECO:0000313" key="2">
    <source>
        <dbReference type="EMBL" id="KAF7821534.1"/>
    </source>
</evidence>
<dbReference type="InterPro" id="IPR043519">
    <property type="entry name" value="NT_sf"/>
</dbReference>
<dbReference type="Proteomes" id="UP000634136">
    <property type="component" value="Unassembled WGS sequence"/>
</dbReference>
<dbReference type="AlphaFoldDB" id="A0A834TQ02"/>
<dbReference type="Pfam" id="PF20750">
    <property type="entry name" value="PAP_NTPase"/>
    <property type="match status" value="1"/>
</dbReference>
<dbReference type="EMBL" id="JAAIUW010000008">
    <property type="protein sequence ID" value="KAF7821534.1"/>
    <property type="molecule type" value="Genomic_DNA"/>
</dbReference>
<organism evidence="2 3">
    <name type="scientific">Senna tora</name>
    <dbReference type="NCBI Taxonomy" id="362788"/>
    <lineage>
        <taxon>Eukaryota</taxon>
        <taxon>Viridiplantae</taxon>
        <taxon>Streptophyta</taxon>
        <taxon>Embryophyta</taxon>
        <taxon>Tracheophyta</taxon>
        <taxon>Spermatophyta</taxon>
        <taxon>Magnoliopsida</taxon>
        <taxon>eudicotyledons</taxon>
        <taxon>Gunneridae</taxon>
        <taxon>Pentapetalae</taxon>
        <taxon>rosids</taxon>
        <taxon>fabids</taxon>
        <taxon>Fabales</taxon>
        <taxon>Fabaceae</taxon>
        <taxon>Caesalpinioideae</taxon>
        <taxon>Cassia clade</taxon>
        <taxon>Senna</taxon>
    </lineage>
</organism>
<feature type="domain" description="Poly(A) polymerase nucleotidyltransferase" evidence="1">
    <location>
        <begin position="29"/>
        <end position="88"/>
    </location>
</feature>
<accession>A0A834TQ02</accession>